<keyword evidence="7" id="KW-1185">Reference proteome</keyword>
<dbReference type="Gene3D" id="3.30.1370.10">
    <property type="entry name" value="K Homology domain, type 1"/>
    <property type="match status" value="1"/>
</dbReference>
<accession>A0AAP0II82</accession>
<evidence type="ECO:0000256" key="1">
    <source>
        <dbReference type="ARBA" id="ARBA00070402"/>
    </source>
</evidence>
<dbReference type="GO" id="GO:0003723">
    <property type="term" value="F:RNA binding"/>
    <property type="evidence" value="ECO:0007669"/>
    <property type="project" value="InterPro"/>
</dbReference>
<dbReference type="Pfam" id="PF23469">
    <property type="entry name" value="KH_12"/>
    <property type="match status" value="1"/>
</dbReference>
<dbReference type="PANTHER" id="PTHR15744:SF0">
    <property type="entry name" value="KH HOMOLOGY DOMAIN-CONTAINING PROTEIN 4"/>
    <property type="match status" value="1"/>
</dbReference>
<dbReference type="GO" id="GO:0005634">
    <property type="term" value="C:nucleus"/>
    <property type="evidence" value="ECO:0007669"/>
    <property type="project" value="InterPro"/>
</dbReference>
<evidence type="ECO:0000259" key="4">
    <source>
        <dbReference type="Pfam" id="PF22675"/>
    </source>
</evidence>
<reference evidence="6 7" key="1">
    <citation type="submission" date="2024-01" db="EMBL/GenBank/DDBJ databases">
        <title>Genome assemblies of Stephania.</title>
        <authorList>
            <person name="Yang L."/>
        </authorList>
    </citation>
    <scope>NUCLEOTIDE SEQUENCE [LARGE SCALE GENOMIC DNA]</scope>
    <source>
        <strain evidence="6">QJT</strain>
        <tissue evidence="6">Leaf</tissue>
    </source>
</reference>
<evidence type="ECO:0000259" key="5">
    <source>
        <dbReference type="Pfam" id="PF23469"/>
    </source>
</evidence>
<dbReference type="InterPro" id="IPR036612">
    <property type="entry name" value="KH_dom_type_1_sf"/>
</dbReference>
<feature type="compositionally biased region" description="Basic and acidic residues" evidence="3">
    <location>
        <begin position="525"/>
        <end position="541"/>
    </location>
</feature>
<dbReference type="EMBL" id="JBBNAE010000006">
    <property type="protein sequence ID" value="KAK9116009.1"/>
    <property type="molecule type" value="Genomic_DNA"/>
</dbReference>
<feature type="compositionally biased region" description="Pro residues" evidence="3">
    <location>
        <begin position="591"/>
        <end position="607"/>
    </location>
</feature>
<organism evidence="6 7">
    <name type="scientific">Stephania japonica</name>
    <dbReference type="NCBI Taxonomy" id="461633"/>
    <lineage>
        <taxon>Eukaryota</taxon>
        <taxon>Viridiplantae</taxon>
        <taxon>Streptophyta</taxon>
        <taxon>Embryophyta</taxon>
        <taxon>Tracheophyta</taxon>
        <taxon>Spermatophyta</taxon>
        <taxon>Magnoliopsida</taxon>
        <taxon>Ranunculales</taxon>
        <taxon>Menispermaceae</taxon>
        <taxon>Menispermoideae</taxon>
        <taxon>Cissampelideae</taxon>
        <taxon>Stephania</taxon>
    </lineage>
</organism>
<dbReference type="InterPro" id="IPR031121">
    <property type="entry name" value="RIK/BLOM7"/>
</dbReference>
<feature type="compositionally biased region" description="Basic and acidic residues" evidence="3">
    <location>
        <begin position="657"/>
        <end position="669"/>
    </location>
</feature>
<dbReference type="SUPFAM" id="SSF54791">
    <property type="entry name" value="Eukaryotic type KH-domain (KH-domain type I)"/>
    <property type="match status" value="1"/>
</dbReference>
<evidence type="ECO:0000256" key="2">
    <source>
        <dbReference type="ARBA" id="ARBA00081001"/>
    </source>
</evidence>
<feature type="region of interest" description="Disordered" evidence="3">
    <location>
        <begin position="518"/>
        <end position="550"/>
    </location>
</feature>
<gene>
    <name evidence="6" type="ORF">Sjap_014956</name>
</gene>
<feature type="region of interest" description="Disordered" evidence="3">
    <location>
        <begin position="724"/>
        <end position="759"/>
    </location>
</feature>
<protein>
    <recommendedName>
        <fullName evidence="1">Protein RIK</fullName>
    </recommendedName>
    <alternativeName>
        <fullName evidence="2">Rough sheath 2-interacting KH domain protein</fullName>
    </alternativeName>
</protein>
<evidence type="ECO:0000256" key="3">
    <source>
        <dbReference type="SAM" id="MobiDB-lite"/>
    </source>
</evidence>
<feature type="compositionally biased region" description="Pro residues" evidence="3">
    <location>
        <begin position="631"/>
        <end position="646"/>
    </location>
</feature>
<dbReference type="PANTHER" id="PTHR15744">
    <property type="entry name" value="BLOM7"/>
    <property type="match status" value="1"/>
</dbReference>
<dbReference type="CDD" id="cd22471">
    <property type="entry name" value="KH-I_RIK_like_rpt1"/>
    <property type="match status" value="1"/>
</dbReference>
<dbReference type="Pfam" id="PF22675">
    <property type="entry name" value="KH-I_KHDC4-BBP"/>
    <property type="match status" value="1"/>
</dbReference>
<feature type="compositionally biased region" description="Polar residues" evidence="3">
    <location>
        <begin position="609"/>
        <end position="618"/>
    </location>
</feature>
<feature type="domain" description="ATP-dependent RNA helicase PRP5/DDX46/KHDC4 KH" evidence="5">
    <location>
        <begin position="121"/>
        <end position="209"/>
    </location>
</feature>
<evidence type="ECO:0000313" key="6">
    <source>
        <dbReference type="EMBL" id="KAK9116009.1"/>
    </source>
</evidence>
<name>A0AAP0II82_9MAGN</name>
<dbReference type="InterPro" id="IPR055256">
    <property type="entry name" value="KH_1_KHDC4/BBP-like"/>
</dbReference>
<feature type="compositionally biased region" description="Low complexity" evidence="3">
    <location>
        <begin position="647"/>
        <end position="656"/>
    </location>
</feature>
<proteinExistence type="predicted"/>
<feature type="region of interest" description="Disordered" evidence="3">
    <location>
        <begin position="581"/>
        <end position="687"/>
    </location>
</feature>
<evidence type="ECO:0000313" key="7">
    <source>
        <dbReference type="Proteomes" id="UP001417504"/>
    </source>
</evidence>
<feature type="compositionally biased region" description="Acidic residues" evidence="3">
    <location>
        <begin position="727"/>
        <end position="740"/>
    </location>
</feature>
<sequence>MAEDSCPPKSSEDHQSMVATEGGAAAAVRQKSRKKRRWDQPAESLISPGLGVPGVLPLSNIGSAFGIAFPGVAALSGVSMTNNVPTTCAAISQVFQGPLAQQNVAAVVQKLNQPKIQDEIIAREIVINDSESTIRYKLTKRQTQEEIQRCTGAVVITRGKYHPPNAPPDGERPLYLHISSGAHLKETAERIKAVDRAAVMVEEMLKQGPFSQPNSTSFSAIAGGVPQLTACVFLGFDPNPSKDIVASVRGPNDQYIKHIMNETGATVLLRGKGVEHFEGPQGEADSQQQLHLHLSCTNLKSLETAKVLAENLLDTVAAEFGASRTSYVLNSRSQVWIKEQGSQSHYPYSENGGGRSQAHSLSILEKWGWVAIAAIKPSLSSTSPPCKNSPTFPWWNMTSKSYNAVPPPQTLSVGAESSMNEMQGGVSSLTSLTMCCAQVPPVSTSPHPGFSNQSFQGISQSMGSLNYVMPLSNTNYYSQPSLSSGTCYSGYGGIYPQATPLQQVALVLRQSPASVISAPLSATEKTPEENSKSISENEKFPPQKRKFQELPLTSRQSAIQNSLQDIEDNCLKSISTMPAPKKLVQPFSNGMPPPPPRMKPPPPPPHPNFASSSVPSKGNNKDLETKTSSDSPPPPPRTNTPPPPPKFTSSSAPSKTNGRDLVTKPHSDIRPLPSRMNPPPPPKFTSSLVLSKADVRNLATKSSSDLFPHKSTSESLPDTLIKLMEYGADDDDDDDAEEADELPKSNSQLRTTPKPFWAL</sequence>
<dbReference type="InterPro" id="IPR056149">
    <property type="entry name" value="PRP5/DDX46/KHDC4_KH"/>
</dbReference>
<dbReference type="FunFam" id="3.30.1370.10:FF:000037">
    <property type="entry name" value="KH domain protein"/>
    <property type="match status" value="1"/>
</dbReference>
<dbReference type="AlphaFoldDB" id="A0AAP0II82"/>
<dbReference type="Proteomes" id="UP001417504">
    <property type="component" value="Unassembled WGS sequence"/>
</dbReference>
<feature type="region of interest" description="Disordered" evidence="3">
    <location>
        <begin position="1"/>
        <end position="41"/>
    </location>
</feature>
<comment type="caution">
    <text evidence="6">The sequence shown here is derived from an EMBL/GenBank/DDBJ whole genome shotgun (WGS) entry which is preliminary data.</text>
</comment>
<feature type="domain" description="KHDC4/BBP-like KH-domain type I" evidence="4">
    <location>
        <begin position="239"/>
        <end position="314"/>
    </location>
</feature>